<keyword evidence="1" id="KW-0472">Membrane</keyword>
<gene>
    <name evidence="3" type="ORF">B1B05_11815</name>
</gene>
<feature type="transmembrane region" description="Helical" evidence="1">
    <location>
        <begin position="72"/>
        <end position="89"/>
    </location>
</feature>
<feature type="transmembrane region" description="Helical" evidence="1">
    <location>
        <begin position="174"/>
        <end position="192"/>
    </location>
</feature>
<dbReference type="EMBL" id="MWSK01000005">
    <property type="protein sequence ID" value="OXS77516.1"/>
    <property type="molecule type" value="Genomic_DNA"/>
</dbReference>
<feature type="transmembrane region" description="Helical" evidence="1">
    <location>
        <begin position="230"/>
        <end position="249"/>
    </location>
</feature>
<accession>A0ABX4E7G7</accession>
<reference evidence="4" key="1">
    <citation type="submission" date="2017-03" db="EMBL/GenBank/DDBJ databases">
        <title>Bacillus sp. V-88(T) DSM27956, whole genome shotgun sequencing project.</title>
        <authorList>
            <person name="Dastager S.G."/>
            <person name="Neurgaonkar P.S."/>
            <person name="Dharne M.S."/>
        </authorList>
    </citation>
    <scope>NUCLEOTIDE SEQUENCE [LARGE SCALE GENOMIC DNA]</scope>
    <source>
        <strain evidence="4">DSM 25145</strain>
    </source>
</reference>
<dbReference type="Pfam" id="PF02517">
    <property type="entry name" value="Rce1-like"/>
    <property type="match status" value="1"/>
</dbReference>
<feature type="domain" description="CAAX prenyl protease 2/Lysostaphin resistance protein A-like" evidence="2">
    <location>
        <begin position="177"/>
        <end position="268"/>
    </location>
</feature>
<keyword evidence="3" id="KW-0645">Protease</keyword>
<feature type="transmembrane region" description="Helical" evidence="1">
    <location>
        <begin position="256"/>
        <end position="276"/>
    </location>
</feature>
<evidence type="ECO:0000259" key="2">
    <source>
        <dbReference type="Pfam" id="PF02517"/>
    </source>
</evidence>
<name>A0ABX4E7G7_9BACI</name>
<organism evidence="3 4">
    <name type="scientific">Domibacillus enclensis</name>
    <dbReference type="NCBI Taxonomy" id="1017273"/>
    <lineage>
        <taxon>Bacteria</taxon>
        <taxon>Bacillati</taxon>
        <taxon>Bacillota</taxon>
        <taxon>Bacilli</taxon>
        <taxon>Bacillales</taxon>
        <taxon>Bacillaceae</taxon>
        <taxon>Domibacillus</taxon>
    </lineage>
</organism>
<protein>
    <submittedName>
        <fullName evidence="3">CPBP family intramembrane metalloprotease</fullName>
    </submittedName>
</protein>
<feature type="transmembrane region" description="Helical" evidence="1">
    <location>
        <begin position="109"/>
        <end position="130"/>
    </location>
</feature>
<keyword evidence="3" id="KW-0482">Metalloprotease</keyword>
<evidence type="ECO:0000313" key="3">
    <source>
        <dbReference type="EMBL" id="OXS77516.1"/>
    </source>
</evidence>
<evidence type="ECO:0000256" key="1">
    <source>
        <dbReference type="SAM" id="Phobius"/>
    </source>
</evidence>
<feature type="transmembrane region" description="Helical" evidence="1">
    <location>
        <begin position="151"/>
        <end position="168"/>
    </location>
</feature>
<keyword evidence="3" id="KW-0378">Hydrolase</keyword>
<dbReference type="Proteomes" id="UP000215545">
    <property type="component" value="Unassembled WGS sequence"/>
</dbReference>
<keyword evidence="4" id="KW-1185">Reference proteome</keyword>
<dbReference type="InterPro" id="IPR003675">
    <property type="entry name" value="Rce1/LyrA-like_dom"/>
</dbReference>
<evidence type="ECO:0000313" key="4">
    <source>
        <dbReference type="Proteomes" id="UP000215545"/>
    </source>
</evidence>
<keyword evidence="1" id="KW-1133">Transmembrane helix</keyword>
<dbReference type="GO" id="GO:0008237">
    <property type="term" value="F:metallopeptidase activity"/>
    <property type="evidence" value="ECO:0007669"/>
    <property type="project" value="UniProtKB-KW"/>
</dbReference>
<sequence length="281" mass="31676">MFPIPFKRSKMKKNNEEKTLINQSQGSRAFLLAGLFIMSIIAVQLQSNVLITVSVFFGASLYASGSGENKSFVWITVLFNAGFSLYLFVSTEIVSSIEPREWELFLKRASLLFIALPLWLAMGKPSPGILRTVDWQAPFKLPFHETTLKRFLWIALSINMVVFLPFIVQQGWPYAKSVWLLALVFSLVNAALEEWIWRGLLLSRFSVLLGHRPALLVTSLGFGLQHYSLGFSWFICLAFAVGGLFYGLVTVQSRSLLPAVLWHFIINMLMVFAGLLELKSG</sequence>
<comment type="caution">
    <text evidence="3">The sequence shown here is derived from an EMBL/GenBank/DDBJ whole genome shotgun (WGS) entry which is preliminary data.</text>
</comment>
<keyword evidence="1" id="KW-0812">Transmembrane</keyword>
<proteinExistence type="predicted"/>
<feature type="transmembrane region" description="Helical" evidence="1">
    <location>
        <begin position="20"/>
        <end position="43"/>
    </location>
</feature>